<evidence type="ECO:0000313" key="13">
    <source>
        <dbReference type="EMBL" id="CAD5207471.1"/>
    </source>
</evidence>
<gene>
    <name evidence="13" type="ORF">BOKJ2_LOCUS2155</name>
</gene>
<dbReference type="GO" id="GO:0005524">
    <property type="term" value="F:ATP binding"/>
    <property type="evidence" value="ECO:0007669"/>
    <property type="project" value="UniProtKB-UniRule"/>
</dbReference>
<evidence type="ECO:0000256" key="9">
    <source>
        <dbReference type="ARBA" id="ARBA00051693"/>
    </source>
</evidence>
<proteinExistence type="inferred from homology"/>
<dbReference type="InterPro" id="IPR000719">
    <property type="entry name" value="Prot_kinase_dom"/>
</dbReference>
<comment type="catalytic activity">
    <reaction evidence="7">
        <text>L-seryl-[protein] + ATP = O-phospho-L-seryl-[protein] + ADP + H(+)</text>
        <dbReference type="Rhea" id="RHEA:17989"/>
        <dbReference type="Rhea" id="RHEA-COMP:9863"/>
        <dbReference type="Rhea" id="RHEA-COMP:11604"/>
        <dbReference type="ChEBI" id="CHEBI:15378"/>
        <dbReference type="ChEBI" id="CHEBI:29999"/>
        <dbReference type="ChEBI" id="CHEBI:30616"/>
        <dbReference type="ChEBI" id="CHEBI:83421"/>
        <dbReference type="ChEBI" id="CHEBI:456216"/>
        <dbReference type="EC" id="2.7.12.2"/>
    </reaction>
</comment>
<dbReference type="GO" id="GO:0004708">
    <property type="term" value="F:MAP kinase kinase activity"/>
    <property type="evidence" value="ECO:0007669"/>
    <property type="project" value="UniProtKB-EC"/>
</dbReference>
<keyword evidence="11" id="KW-0723">Serine/threonine-protein kinase</keyword>
<dbReference type="Proteomes" id="UP000783686">
    <property type="component" value="Unassembled WGS sequence"/>
</dbReference>
<comment type="similarity">
    <text evidence="5">Belongs to the protein kinase superfamily. STE Ser/Thr protein kinase family. MAP kinase kinase subfamily.</text>
</comment>
<name>A0A811JW09_9BILA</name>
<keyword evidence="3" id="KW-0418">Kinase</keyword>
<accession>A0A811JW09</accession>
<dbReference type="EC" id="2.7.12.2" evidence="6"/>
<dbReference type="Pfam" id="PF00069">
    <property type="entry name" value="Pkinase"/>
    <property type="match status" value="1"/>
</dbReference>
<evidence type="ECO:0000256" key="10">
    <source>
        <dbReference type="PROSITE-ProRule" id="PRU10141"/>
    </source>
</evidence>
<dbReference type="InterPro" id="IPR017441">
    <property type="entry name" value="Protein_kinase_ATP_BS"/>
</dbReference>
<dbReference type="PROSITE" id="PS00108">
    <property type="entry name" value="PROTEIN_KINASE_ST"/>
    <property type="match status" value="1"/>
</dbReference>
<dbReference type="GO" id="GO:0004674">
    <property type="term" value="F:protein serine/threonine kinase activity"/>
    <property type="evidence" value="ECO:0007669"/>
    <property type="project" value="UniProtKB-KW"/>
</dbReference>
<dbReference type="PROSITE" id="PS50011">
    <property type="entry name" value="PROTEIN_KINASE_DOM"/>
    <property type="match status" value="1"/>
</dbReference>
<dbReference type="Gene3D" id="1.10.510.10">
    <property type="entry name" value="Transferase(Phosphotransferase) domain 1"/>
    <property type="match status" value="1"/>
</dbReference>
<evidence type="ECO:0000256" key="5">
    <source>
        <dbReference type="ARBA" id="ARBA00038035"/>
    </source>
</evidence>
<dbReference type="InterPro" id="IPR011009">
    <property type="entry name" value="Kinase-like_dom_sf"/>
</dbReference>
<dbReference type="PANTHER" id="PTHR48013:SF9">
    <property type="entry name" value="DUAL SPECIFICITY MITOGEN-ACTIVATED PROTEIN KINASE KINASE 5"/>
    <property type="match status" value="1"/>
</dbReference>
<dbReference type="AlphaFoldDB" id="A0A811JW09"/>
<keyword evidence="2 10" id="KW-0547">Nucleotide-binding</keyword>
<dbReference type="PANTHER" id="PTHR48013">
    <property type="entry name" value="DUAL SPECIFICITY MITOGEN-ACTIVATED PROTEIN KINASE KINASE 5-RELATED"/>
    <property type="match status" value="1"/>
</dbReference>
<evidence type="ECO:0000256" key="8">
    <source>
        <dbReference type="ARBA" id="ARBA00049299"/>
    </source>
</evidence>
<evidence type="ECO:0000256" key="3">
    <source>
        <dbReference type="ARBA" id="ARBA00022777"/>
    </source>
</evidence>
<dbReference type="SMART" id="SM00220">
    <property type="entry name" value="S_TKc"/>
    <property type="match status" value="1"/>
</dbReference>
<sequence length="268" mass="30434">METLGSGQFGTVYRVIDDLDRQYAVKAICETGDEKTDWGLLNEIDILKKCESPYIVTFHGVSREEGEWLIRLELMDGLSLDLYGQIPAKVLAPVAVSVIAGLDYLWTMEVMHRDVKPSNFLVNTKGEVKLSDFGVSRQMILSAVYSVVGTNKYLAPERIACESYKKCSDVWSLGLSLAEMALGRFPFDQTTWTQVIRNEIQPNMGLETISEALNDLVLKCLIFNQHERIQAGHLVKHSYFQDNSPPNRDLVAQFIKDNIYRVKERIYS</sequence>
<evidence type="ECO:0000256" key="7">
    <source>
        <dbReference type="ARBA" id="ARBA00049014"/>
    </source>
</evidence>
<evidence type="ECO:0000259" key="12">
    <source>
        <dbReference type="PROSITE" id="PS50011"/>
    </source>
</evidence>
<comment type="catalytic activity">
    <reaction evidence="8">
        <text>L-threonyl-[protein] + ATP = O-phospho-L-threonyl-[protein] + ADP + H(+)</text>
        <dbReference type="Rhea" id="RHEA:46608"/>
        <dbReference type="Rhea" id="RHEA-COMP:11060"/>
        <dbReference type="Rhea" id="RHEA-COMP:11605"/>
        <dbReference type="ChEBI" id="CHEBI:15378"/>
        <dbReference type="ChEBI" id="CHEBI:30013"/>
        <dbReference type="ChEBI" id="CHEBI:30616"/>
        <dbReference type="ChEBI" id="CHEBI:61977"/>
        <dbReference type="ChEBI" id="CHEBI:456216"/>
        <dbReference type="EC" id="2.7.12.2"/>
    </reaction>
</comment>
<organism evidence="13 14">
    <name type="scientific">Bursaphelenchus okinawaensis</name>
    <dbReference type="NCBI Taxonomy" id="465554"/>
    <lineage>
        <taxon>Eukaryota</taxon>
        <taxon>Metazoa</taxon>
        <taxon>Ecdysozoa</taxon>
        <taxon>Nematoda</taxon>
        <taxon>Chromadorea</taxon>
        <taxon>Rhabditida</taxon>
        <taxon>Tylenchina</taxon>
        <taxon>Tylenchomorpha</taxon>
        <taxon>Aphelenchoidea</taxon>
        <taxon>Aphelenchoididae</taxon>
        <taxon>Bursaphelenchus</taxon>
    </lineage>
</organism>
<dbReference type="EMBL" id="CAJFCW020000001">
    <property type="protein sequence ID" value="CAG9085771.1"/>
    <property type="molecule type" value="Genomic_DNA"/>
</dbReference>
<evidence type="ECO:0000256" key="11">
    <source>
        <dbReference type="RuleBase" id="RU000304"/>
    </source>
</evidence>
<dbReference type="Proteomes" id="UP000614601">
    <property type="component" value="Unassembled WGS sequence"/>
</dbReference>
<dbReference type="SUPFAM" id="SSF56112">
    <property type="entry name" value="Protein kinase-like (PK-like)"/>
    <property type="match status" value="1"/>
</dbReference>
<keyword evidence="14" id="KW-1185">Reference proteome</keyword>
<evidence type="ECO:0000256" key="6">
    <source>
        <dbReference type="ARBA" id="ARBA00038999"/>
    </source>
</evidence>
<evidence type="ECO:0000256" key="2">
    <source>
        <dbReference type="ARBA" id="ARBA00022741"/>
    </source>
</evidence>
<dbReference type="OrthoDB" id="10252354at2759"/>
<dbReference type="Gene3D" id="3.30.200.20">
    <property type="entry name" value="Phosphorylase Kinase, domain 1"/>
    <property type="match status" value="1"/>
</dbReference>
<feature type="domain" description="Protein kinase" evidence="12">
    <location>
        <begin position="1"/>
        <end position="240"/>
    </location>
</feature>
<comment type="catalytic activity">
    <reaction evidence="9">
        <text>L-tyrosyl-[protein] + ATP = O-phospho-L-tyrosyl-[protein] + ADP + H(+)</text>
        <dbReference type="Rhea" id="RHEA:10596"/>
        <dbReference type="Rhea" id="RHEA-COMP:10136"/>
        <dbReference type="Rhea" id="RHEA-COMP:20101"/>
        <dbReference type="ChEBI" id="CHEBI:15378"/>
        <dbReference type="ChEBI" id="CHEBI:30616"/>
        <dbReference type="ChEBI" id="CHEBI:46858"/>
        <dbReference type="ChEBI" id="CHEBI:61978"/>
        <dbReference type="ChEBI" id="CHEBI:456216"/>
        <dbReference type="EC" id="2.7.12.2"/>
    </reaction>
</comment>
<protein>
    <recommendedName>
        <fullName evidence="6">mitogen-activated protein kinase kinase</fullName>
        <ecNumber evidence="6">2.7.12.2</ecNumber>
    </recommendedName>
</protein>
<dbReference type="EMBL" id="CAJFDH010000001">
    <property type="protein sequence ID" value="CAD5207471.1"/>
    <property type="molecule type" value="Genomic_DNA"/>
</dbReference>
<evidence type="ECO:0000256" key="4">
    <source>
        <dbReference type="ARBA" id="ARBA00022840"/>
    </source>
</evidence>
<reference evidence="13" key="1">
    <citation type="submission" date="2020-09" db="EMBL/GenBank/DDBJ databases">
        <authorList>
            <person name="Kikuchi T."/>
        </authorList>
    </citation>
    <scope>NUCLEOTIDE SEQUENCE</scope>
    <source>
        <strain evidence="13">SH1</strain>
    </source>
</reference>
<comment type="caution">
    <text evidence="13">The sequence shown here is derived from an EMBL/GenBank/DDBJ whole genome shotgun (WGS) entry which is preliminary data.</text>
</comment>
<dbReference type="InterPro" id="IPR008271">
    <property type="entry name" value="Ser/Thr_kinase_AS"/>
</dbReference>
<keyword evidence="1" id="KW-0808">Transferase</keyword>
<keyword evidence="4 10" id="KW-0067">ATP-binding</keyword>
<evidence type="ECO:0000313" key="14">
    <source>
        <dbReference type="Proteomes" id="UP000614601"/>
    </source>
</evidence>
<evidence type="ECO:0000256" key="1">
    <source>
        <dbReference type="ARBA" id="ARBA00022679"/>
    </source>
</evidence>
<feature type="binding site" evidence="10">
    <location>
        <position position="26"/>
    </location>
    <ligand>
        <name>ATP</name>
        <dbReference type="ChEBI" id="CHEBI:30616"/>
    </ligand>
</feature>
<dbReference type="PROSITE" id="PS00107">
    <property type="entry name" value="PROTEIN_KINASE_ATP"/>
    <property type="match status" value="1"/>
</dbReference>